<evidence type="ECO:0008006" key="9">
    <source>
        <dbReference type="Google" id="ProtNLM"/>
    </source>
</evidence>
<dbReference type="GO" id="GO:0003677">
    <property type="term" value="F:DNA binding"/>
    <property type="evidence" value="ECO:0007669"/>
    <property type="project" value="UniProtKB-UniRule"/>
</dbReference>
<comment type="caution">
    <text evidence="7">The sequence shown here is derived from an EMBL/GenBank/DDBJ whole genome shotgun (WGS) entry which is preliminary data.</text>
</comment>
<reference evidence="7 8" key="1">
    <citation type="submission" date="2018-04" db="EMBL/GenBank/DDBJ databases">
        <title>Pelagivirga bohaiensis gen. nov., sp. nov., a bacterium isolated from the Bohai Sea.</title>
        <authorList>
            <person name="Ji X."/>
        </authorList>
    </citation>
    <scope>NUCLEOTIDE SEQUENCE [LARGE SCALE GENOMIC DNA]</scope>
    <source>
        <strain evidence="7 8">BH-SD19</strain>
    </source>
</reference>
<feature type="domain" description="Tyr recombinase" evidence="5">
    <location>
        <begin position="263"/>
        <end position="456"/>
    </location>
</feature>
<dbReference type="InterPro" id="IPR050090">
    <property type="entry name" value="Tyrosine_recombinase_XerCD"/>
</dbReference>
<dbReference type="InterPro" id="IPR011010">
    <property type="entry name" value="DNA_brk_join_enz"/>
</dbReference>
<evidence type="ECO:0000256" key="3">
    <source>
        <dbReference type="ARBA" id="ARBA00023172"/>
    </source>
</evidence>
<protein>
    <recommendedName>
        <fullName evidence="9">Tyr recombinase domain-containing protein</fullName>
    </recommendedName>
</protein>
<dbReference type="Gene3D" id="1.10.443.10">
    <property type="entry name" value="Intergrase catalytic core"/>
    <property type="match status" value="1"/>
</dbReference>
<evidence type="ECO:0000259" key="6">
    <source>
        <dbReference type="PROSITE" id="PS51900"/>
    </source>
</evidence>
<dbReference type="PROSITE" id="PS51900">
    <property type="entry name" value="CB"/>
    <property type="match status" value="1"/>
</dbReference>
<dbReference type="InterPro" id="IPR013762">
    <property type="entry name" value="Integrase-like_cat_sf"/>
</dbReference>
<dbReference type="Gene3D" id="1.10.150.130">
    <property type="match status" value="1"/>
</dbReference>
<evidence type="ECO:0000313" key="8">
    <source>
        <dbReference type="Proteomes" id="UP000244446"/>
    </source>
</evidence>
<dbReference type="InterPro" id="IPR046668">
    <property type="entry name" value="DUF6538"/>
</dbReference>
<name>A0A2T7G211_9RHOB</name>
<dbReference type="PROSITE" id="PS51898">
    <property type="entry name" value="TYR_RECOMBINASE"/>
    <property type="match status" value="1"/>
</dbReference>
<keyword evidence="3" id="KW-0233">DNA recombination</keyword>
<accession>A0A2T7G211</accession>
<dbReference type="InterPro" id="IPR002104">
    <property type="entry name" value="Integrase_catalytic"/>
</dbReference>
<keyword evidence="8" id="KW-1185">Reference proteome</keyword>
<dbReference type="EMBL" id="QCYH01000042">
    <property type="protein sequence ID" value="PVA08446.1"/>
    <property type="molecule type" value="Genomic_DNA"/>
</dbReference>
<evidence type="ECO:0000256" key="2">
    <source>
        <dbReference type="ARBA" id="ARBA00023125"/>
    </source>
</evidence>
<feature type="domain" description="Core-binding (CB)" evidence="6">
    <location>
        <begin position="145"/>
        <end position="225"/>
    </location>
</feature>
<dbReference type="Pfam" id="PF00589">
    <property type="entry name" value="Phage_integrase"/>
    <property type="match status" value="1"/>
</dbReference>
<dbReference type="InterPro" id="IPR010998">
    <property type="entry name" value="Integrase_recombinase_N"/>
</dbReference>
<dbReference type="Proteomes" id="UP000244446">
    <property type="component" value="Unassembled WGS sequence"/>
</dbReference>
<dbReference type="RefSeq" id="WP_108693755.1">
    <property type="nucleotide sequence ID" value="NZ_QCYH01000042.1"/>
</dbReference>
<evidence type="ECO:0000313" key="7">
    <source>
        <dbReference type="EMBL" id="PVA08446.1"/>
    </source>
</evidence>
<dbReference type="InterPro" id="IPR044068">
    <property type="entry name" value="CB"/>
</dbReference>
<dbReference type="SUPFAM" id="SSF56349">
    <property type="entry name" value="DNA breaking-rejoining enzymes"/>
    <property type="match status" value="1"/>
</dbReference>
<gene>
    <name evidence="7" type="ORF">DC366_19230</name>
</gene>
<dbReference type="GO" id="GO:0006310">
    <property type="term" value="P:DNA recombination"/>
    <property type="evidence" value="ECO:0007669"/>
    <property type="project" value="UniProtKB-KW"/>
</dbReference>
<keyword evidence="2 4" id="KW-0238">DNA-binding</keyword>
<sequence>MAVKSNRSERLLSLRGNVWWYRQGVPEAIRRVTGGPGFILINLRTSDIAEAKRRRDEIERLTRPQFDDVRAGQRLSLELPGWRGTEDGPRAALPPADRGTITRAAMEAAEDDDERHLIVTAAEAEADAMRPAQRKAFEDAMSGKVESERHLETYLTVAELAPKTTNERRGIIMRFARWCSEKGATLNRVDRRLAGQYVADVLDQLHPATQRKHLTALPQYWIYLARRGHISLPGGEALSSGWPWNEQTIEKRGTRVERGGRKAGERPFTDTEVAALLNSKFPLNPVWEGTMRDALAISLLSGMRQAEVLTLWVEEVVEEDGQMFFDIQQGKTDAAARKVPVHSSLVSMVRGRMKGKRPQDMLFHELAGAGNPSDTFGKRFKRWREAVGVDDSREGVRRSLVNFHSARRWFATMARHAGQPKETIADVIGHRPDKQDVTFGVYAKEASKAQRRACVEAVRLP</sequence>
<dbReference type="AlphaFoldDB" id="A0A2T7G211"/>
<organism evidence="7 8">
    <name type="scientific">Pelagivirga sediminicola</name>
    <dbReference type="NCBI Taxonomy" id="2170575"/>
    <lineage>
        <taxon>Bacteria</taxon>
        <taxon>Pseudomonadati</taxon>
        <taxon>Pseudomonadota</taxon>
        <taxon>Alphaproteobacteria</taxon>
        <taxon>Rhodobacterales</taxon>
        <taxon>Paracoccaceae</taxon>
        <taxon>Pelagivirga</taxon>
    </lineage>
</organism>
<proteinExistence type="predicted"/>
<evidence type="ECO:0000256" key="1">
    <source>
        <dbReference type="ARBA" id="ARBA00022908"/>
    </source>
</evidence>
<dbReference type="OrthoDB" id="7222937at2"/>
<keyword evidence="1" id="KW-0229">DNA integration</keyword>
<evidence type="ECO:0000256" key="4">
    <source>
        <dbReference type="PROSITE-ProRule" id="PRU01248"/>
    </source>
</evidence>
<dbReference type="GO" id="GO:0015074">
    <property type="term" value="P:DNA integration"/>
    <property type="evidence" value="ECO:0007669"/>
    <property type="project" value="UniProtKB-KW"/>
</dbReference>
<dbReference type="PANTHER" id="PTHR30349">
    <property type="entry name" value="PHAGE INTEGRASE-RELATED"/>
    <property type="match status" value="1"/>
</dbReference>
<evidence type="ECO:0000259" key="5">
    <source>
        <dbReference type="PROSITE" id="PS51898"/>
    </source>
</evidence>
<dbReference type="Pfam" id="PF20172">
    <property type="entry name" value="DUF6538"/>
    <property type="match status" value="1"/>
</dbReference>